<comment type="caution">
    <text evidence="1">The sequence shown here is derived from an EMBL/GenBank/DDBJ whole genome shotgun (WGS) entry which is preliminary data.</text>
</comment>
<keyword evidence="2" id="KW-1185">Reference proteome</keyword>
<proteinExistence type="predicted"/>
<evidence type="ECO:0000313" key="1">
    <source>
        <dbReference type="EMBL" id="GME96217.1"/>
    </source>
</evidence>
<reference evidence="1" key="1">
    <citation type="submission" date="2023-04" db="EMBL/GenBank/DDBJ databases">
        <title>Candida boidinii NBRC 1967.</title>
        <authorList>
            <person name="Ichikawa N."/>
            <person name="Sato H."/>
            <person name="Tonouchi N."/>
        </authorList>
    </citation>
    <scope>NUCLEOTIDE SEQUENCE</scope>
    <source>
        <strain evidence="1">NBRC 1967</strain>
    </source>
</reference>
<accession>A0ACB5TWP8</accession>
<name>A0ACB5TWP8_CANBO</name>
<evidence type="ECO:0000313" key="2">
    <source>
        <dbReference type="Proteomes" id="UP001165101"/>
    </source>
</evidence>
<sequence>MRQEKQQVVIADDHMIYNNLAVEQTLEQNFENTLEHSELEMILVVESVLGHGYRNVVVAAVVVVVELVEIGMVSLLVEIDVAHLQIFLFFQLRLRKGIIH</sequence>
<protein>
    <submittedName>
        <fullName evidence="1">Unnamed protein product</fullName>
    </submittedName>
</protein>
<dbReference type="EMBL" id="BSXV01002603">
    <property type="protein sequence ID" value="GME96217.1"/>
    <property type="molecule type" value="Genomic_DNA"/>
</dbReference>
<gene>
    <name evidence="1" type="ORF">Cboi01_000419600</name>
</gene>
<dbReference type="Proteomes" id="UP001165101">
    <property type="component" value="Unassembled WGS sequence"/>
</dbReference>
<organism evidence="1 2">
    <name type="scientific">Candida boidinii</name>
    <name type="common">Yeast</name>
    <dbReference type="NCBI Taxonomy" id="5477"/>
    <lineage>
        <taxon>Eukaryota</taxon>
        <taxon>Fungi</taxon>
        <taxon>Dikarya</taxon>
        <taxon>Ascomycota</taxon>
        <taxon>Saccharomycotina</taxon>
        <taxon>Pichiomycetes</taxon>
        <taxon>Pichiales</taxon>
        <taxon>Pichiaceae</taxon>
        <taxon>Ogataea</taxon>
        <taxon>Ogataea/Candida clade</taxon>
    </lineage>
</organism>